<dbReference type="SUPFAM" id="SSF53756">
    <property type="entry name" value="UDP-Glycosyltransferase/glycogen phosphorylase"/>
    <property type="match status" value="1"/>
</dbReference>
<accession>A0ABY7TU88</accession>
<evidence type="ECO:0000313" key="3">
    <source>
        <dbReference type="Proteomes" id="UP001220395"/>
    </source>
</evidence>
<dbReference type="Pfam" id="PF13439">
    <property type="entry name" value="Glyco_transf_4"/>
    <property type="match status" value="1"/>
</dbReference>
<geneLocation type="plasmid" evidence="2 3">
    <name>unnamed2</name>
</geneLocation>
<protein>
    <submittedName>
        <fullName evidence="2">Glycosyltransferase family 1 protein</fullName>
    </submittedName>
</protein>
<feature type="domain" description="Glycosyltransferase subfamily 4-like N-terminal" evidence="1">
    <location>
        <begin position="23"/>
        <end position="181"/>
    </location>
</feature>
<evidence type="ECO:0000259" key="1">
    <source>
        <dbReference type="Pfam" id="PF13439"/>
    </source>
</evidence>
<keyword evidence="2" id="KW-0614">Plasmid</keyword>
<gene>
    <name evidence="2" type="ORF">PQ455_20345</name>
</gene>
<proteinExistence type="predicted"/>
<sequence>MRIALFSGNYNYLREGANQALNILVRFLENRASCTVRVYSPVTDTPAFEPEGTLVPVPSIALPVRGEFRLALGLPRTIRDDIREFRPDIVHVSTPDILGFRAQTFAKTLGVPVVASMHTRFETYLAYYRLGWAQTALEAHLNRFYKRSDHVVAPTSALVDDLRSMRGDDRVSVWGRGVDTVRFDPAKRDMPWRRSVGLADDDIAILFLGRLVMEKGISAFTAAMHDLQQRDRRIRPLVVGAGPAAHAFDGLAGAVLTGHLSGPALATAIASADIMFCPSTTETFGNVLLEAMACGLPIVSADAQNARSILKHGEDSLICALTDPCAYGDALARLSGNEALRCAMGSAARRNSLGKSWDAESQKVVQVYRSLLGR</sequence>
<dbReference type="InterPro" id="IPR028098">
    <property type="entry name" value="Glyco_trans_4-like_N"/>
</dbReference>
<dbReference type="Gene3D" id="3.40.50.2000">
    <property type="entry name" value="Glycogen Phosphorylase B"/>
    <property type="match status" value="2"/>
</dbReference>
<dbReference type="EMBL" id="CP117413">
    <property type="protein sequence ID" value="WCT75734.1"/>
    <property type="molecule type" value="Genomic_DNA"/>
</dbReference>
<evidence type="ECO:0000313" key="2">
    <source>
        <dbReference type="EMBL" id="WCT75734.1"/>
    </source>
</evidence>
<dbReference type="Proteomes" id="UP001220395">
    <property type="component" value="Plasmid unnamed2"/>
</dbReference>
<organism evidence="2 3">
    <name type="scientific">Sphingomonas naphthae</name>
    <dbReference type="NCBI Taxonomy" id="1813468"/>
    <lineage>
        <taxon>Bacteria</taxon>
        <taxon>Pseudomonadati</taxon>
        <taxon>Pseudomonadota</taxon>
        <taxon>Alphaproteobacteria</taxon>
        <taxon>Sphingomonadales</taxon>
        <taxon>Sphingomonadaceae</taxon>
        <taxon>Sphingomonas</taxon>
    </lineage>
</organism>
<dbReference type="CDD" id="cd03814">
    <property type="entry name" value="GT4-like"/>
    <property type="match status" value="1"/>
</dbReference>
<reference evidence="2 3" key="1">
    <citation type="submission" date="2023-02" db="EMBL/GenBank/DDBJ databases">
        <title>Genome sequence of Sphingomonas naphthae.</title>
        <authorList>
            <person name="Kim S."/>
            <person name="Heo J."/>
            <person name="Kwon S.-W."/>
        </authorList>
    </citation>
    <scope>NUCLEOTIDE SEQUENCE [LARGE SCALE GENOMIC DNA]</scope>
    <source>
        <strain evidence="2 3">KACC 18716</strain>
        <plasmid evidence="2 3">unnamed2</plasmid>
    </source>
</reference>
<keyword evidence="3" id="KW-1185">Reference proteome</keyword>
<dbReference type="Pfam" id="PF13692">
    <property type="entry name" value="Glyco_trans_1_4"/>
    <property type="match status" value="1"/>
</dbReference>
<name>A0ABY7TU88_9SPHN</name>
<dbReference type="RefSeq" id="WP_273691938.1">
    <property type="nucleotide sequence ID" value="NZ_CP117413.1"/>
</dbReference>
<dbReference type="PANTHER" id="PTHR45947:SF3">
    <property type="entry name" value="SULFOQUINOVOSYL TRANSFERASE SQD2"/>
    <property type="match status" value="1"/>
</dbReference>
<dbReference type="InterPro" id="IPR050194">
    <property type="entry name" value="Glycosyltransferase_grp1"/>
</dbReference>
<dbReference type="PANTHER" id="PTHR45947">
    <property type="entry name" value="SULFOQUINOVOSYL TRANSFERASE SQD2"/>
    <property type="match status" value="1"/>
</dbReference>